<dbReference type="EMBL" id="MT142862">
    <property type="protein sequence ID" value="QJA89695.1"/>
    <property type="molecule type" value="Genomic_DNA"/>
</dbReference>
<reference evidence="1" key="1">
    <citation type="submission" date="2020-03" db="EMBL/GenBank/DDBJ databases">
        <title>The deep terrestrial virosphere.</title>
        <authorList>
            <person name="Holmfeldt K."/>
            <person name="Nilsson E."/>
            <person name="Simone D."/>
            <person name="Lopez-Fernandez M."/>
            <person name="Wu X."/>
            <person name="de Brujin I."/>
            <person name="Lundin D."/>
            <person name="Andersson A."/>
            <person name="Bertilsson S."/>
            <person name="Dopson M."/>
        </authorList>
    </citation>
    <scope>NUCLEOTIDE SEQUENCE</scope>
    <source>
        <strain evidence="1">MM415A01072</strain>
        <strain evidence="2">MM415B02516</strain>
    </source>
</reference>
<organism evidence="1">
    <name type="scientific">viral metagenome</name>
    <dbReference type="NCBI Taxonomy" id="1070528"/>
    <lineage>
        <taxon>unclassified sequences</taxon>
        <taxon>metagenomes</taxon>
        <taxon>organismal metagenomes</taxon>
    </lineage>
</organism>
<dbReference type="EMBL" id="MT142336">
    <property type="protein sequence ID" value="QJA78427.1"/>
    <property type="molecule type" value="Genomic_DNA"/>
</dbReference>
<evidence type="ECO:0000313" key="2">
    <source>
        <dbReference type="EMBL" id="QJA89695.1"/>
    </source>
</evidence>
<sequence length="81" mass="9676">MKKKPDYGKCEWFEVKLLNENRELWDLYRVVYGQHIMSGGLNILAVYETMNRMGICRDDQIEILDMIRLVDGKVIERLKLK</sequence>
<evidence type="ECO:0000313" key="1">
    <source>
        <dbReference type="EMBL" id="QJA78427.1"/>
    </source>
</evidence>
<proteinExistence type="predicted"/>
<protein>
    <submittedName>
        <fullName evidence="1">Uncharacterized protein</fullName>
    </submittedName>
</protein>
<accession>A0A6M3K9E6</accession>
<gene>
    <name evidence="1" type="ORF">MM415A01072_0014</name>
    <name evidence="2" type="ORF">MM415B02516_0014</name>
</gene>
<dbReference type="AlphaFoldDB" id="A0A6M3K9E6"/>
<name>A0A6M3K9E6_9ZZZZ</name>